<proteinExistence type="predicted"/>
<comment type="caution">
    <text evidence="1">The sequence shown here is derived from an EMBL/GenBank/DDBJ whole genome shotgun (WGS) entry which is preliminary data.</text>
</comment>
<dbReference type="EMBL" id="BPLR01011475">
    <property type="protein sequence ID" value="GIY46752.1"/>
    <property type="molecule type" value="Genomic_DNA"/>
</dbReference>
<dbReference type="Proteomes" id="UP001054945">
    <property type="component" value="Unassembled WGS sequence"/>
</dbReference>
<evidence type="ECO:0000313" key="2">
    <source>
        <dbReference type="Proteomes" id="UP001054945"/>
    </source>
</evidence>
<accession>A0AAV4TPS4</accession>
<dbReference type="AlphaFoldDB" id="A0AAV4TPS4"/>
<organism evidence="1 2">
    <name type="scientific">Caerostris extrusa</name>
    <name type="common">Bark spider</name>
    <name type="synonym">Caerostris bankana</name>
    <dbReference type="NCBI Taxonomy" id="172846"/>
    <lineage>
        <taxon>Eukaryota</taxon>
        <taxon>Metazoa</taxon>
        <taxon>Ecdysozoa</taxon>
        <taxon>Arthropoda</taxon>
        <taxon>Chelicerata</taxon>
        <taxon>Arachnida</taxon>
        <taxon>Araneae</taxon>
        <taxon>Araneomorphae</taxon>
        <taxon>Entelegynae</taxon>
        <taxon>Araneoidea</taxon>
        <taxon>Araneidae</taxon>
        <taxon>Caerostris</taxon>
    </lineage>
</organism>
<keyword evidence="2" id="KW-1185">Reference proteome</keyword>
<sequence>MGNQCSKSVIWVVLIKAEGTRGVDYSVEVFHSIRTGASCRRRVILTISAVRVVRPGNMEINVQNQLQWLKVNEAEGTRESAQRSFSPSGIIFVVGCVMEYVNQCSNPLQRVVLIEPGRNKRGNYSEEVFNSCQNFGGLLIVGE</sequence>
<reference evidence="1 2" key="1">
    <citation type="submission" date="2021-06" db="EMBL/GenBank/DDBJ databases">
        <title>Caerostris extrusa draft genome.</title>
        <authorList>
            <person name="Kono N."/>
            <person name="Arakawa K."/>
        </authorList>
    </citation>
    <scope>NUCLEOTIDE SEQUENCE [LARGE SCALE GENOMIC DNA]</scope>
</reference>
<name>A0AAV4TPS4_CAEEX</name>
<protein>
    <submittedName>
        <fullName evidence="1">Uncharacterized protein</fullName>
    </submittedName>
</protein>
<gene>
    <name evidence="1" type="ORF">CEXT_754971</name>
</gene>
<evidence type="ECO:0000313" key="1">
    <source>
        <dbReference type="EMBL" id="GIY46752.1"/>
    </source>
</evidence>